<dbReference type="Proteomes" id="UP000231019">
    <property type="component" value="Unassembled WGS sequence"/>
</dbReference>
<reference evidence="2 3" key="1">
    <citation type="submission" date="2017-09" db="EMBL/GenBank/DDBJ databases">
        <title>Depth-based differentiation of microbial function through sediment-hosted aquifers and enrichment of novel symbionts in the deep terrestrial subsurface.</title>
        <authorList>
            <person name="Probst A.J."/>
            <person name="Ladd B."/>
            <person name="Jarett J.K."/>
            <person name="Geller-Mcgrath D.E."/>
            <person name="Sieber C.M."/>
            <person name="Emerson J.B."/>
            <person name="Anantharaman K."/>
            <person name="Thomas B.C."/>
            <person name="Malmstrom R."/>
            <person name="Stieglmeier M."/>
            <person name="Klingl A."/>
            <person name="Woyke T."/>
            <person name="Ryan C.M."/>
            <person name="Banfield J.F."/>
        </authorList>
    </citation>
    <scope>NUCLEOTIDE SEQUENCE [LARGE SCALE GENOMIC DNA]</scope>
    <source>
        <strain evidence="2">CG17_big_fil_post_rev_8_21_14_2_50_48_46</strain>
    </source>
</reference>
<proteinExistence type="predicted"/>
<keyword evidence="1" id="KW-0732">Signal</keyword>
<dbReference type="AlphaFoldDB" id="A0A2M7G0D2"/>
<protein>
    <submittedName>
        <fullName evidence="2">Uncharacterized protein</fullName>
    </submittedName>
</protein>
<gene>
    <name evidence="2" type="ORF">COW36_19755</name>
</gene>
<evidence type="ECO:0000313" key="3">
    <source>
        <dbReference type="Proteomes" id="UP000231019"/>
    </source>
</evidence>
<sequence>MKVMKRMVKPLCLIVLALSLNSCAAQRKEAPVHLFDLANEKGRMEMTARQFISAYYSKNQDQILNLSGYPFYMDDGGVLIYPEEWREALSKIFALKTTLPYQIQTLKILQPADIPSLNMQVWNRLMELKYHKMFYALADIQITTPQGLAEEKVLLIMHKDPDTEIWKILGFFS</sequence>
<name>A0A2M7G0D2_9BACT</name>
<feature type="signal peptide" evidence="1">
    <location>
        <begin position="1"/>
        <end position="24"/>
    </location>
</feature>
<accession>A0A2M7G0D2</accession>
<organism evidence="2 3">
    <name type="scientific">bacterium (Candidatus Blackallbacteria) CG17_big_fil_post_rev_8_21_14_2_50_48_46</name>
    <dbReference type="NCBI Taxonomy" id="2014261"/>
    <lineage>
        <taxon>Bacteria</taxon>
        <taxon>Candidatus Blackallbacteria</taxon>
    </lineage>
</organism>
<evidence type="ECO:0000313" key="2">
    <source>
        <dbReference type="EMBL" id="PIW14887.1"/>
    </source>
</evidence>
<dbReference type="EMBL" id="PFFQ01000055">
    <property type="protein sequence ID" value="PIW14887.1"/>
    <property type="molecule type" value="Genomic_DNA"/>
</dbReference>
<comment type="caution">
    <text evidence="2">The sequence shown here is derived from an EMBL/GenBank/DDBJ whole genome shotgun (WGS) entry which is preliminary data.</text>
</comment>
<evidence type="ECO:0000256" key="1">
    <source>
        <dbReference type="SAM" id="SignalP"/>
    </source>
</evidence>
<feature type="chain" id="PRO_5014708258" evidence="1">
    <location>
        <begin position="25"/>
        <end position="173"/>
    </location>
</feature>